<organism evidence="2 3">
    <name type="scientific">Carpediemonas membranifera</name>
    <dbReference type="NCBI Taxonomy" id="201153"/>
    <lineage>
        <taxon>Eukaryota</taxon>
        <taxon>Metamonada</taxon>
        <taxon>Carpediemonas-like organisms</taxon>
        <taxon>Carpediemonas</taxon>
    </lineage>
</organism>
<name>A0A8J6E2S4_9EUKA</name>
<protein>
    <submittedName>
        <fullName evidence="2">Zinc-ribbon domain</fullName>
    </submittedName>
</protein>
<evidence type="ECO:0000313" key="3">
    <source>
        <dbReference type="Proteomes" id="UP000717585"/>
    </source>
</evidence>
<dbReference type="Proteomes" id="UP000717585">
    <property type="component" value="Unassembled WGS sequence"/>
</dbReference>
<evidence type="ECO:0000313" key="2">
    <source>
        <dbReference type="EMBL" id="KAG9394676.1"/>
    </source>
</evidence>
<feature type="region of interest" description="Disordered" evidence="1">
    <location>
        <begin position="116"/>
        <end position="151"/>
    </location>
</feature>
<feature type="region of interest" description="Disordered" evidence="1">
    <location>
        <begin position="25"/>
        <end position="100"/>
    </location>
</feature>
<dbReference type="AlphaFoldDB" id="A0A8J6E2S4"/>
<evidence type="ECO:0000256" key="1">
    <source>
        <dbReference type="SAM" id="MobiDB-lite"/>
    </source>
</evidence>
<proteinExistence type="predicted"/>
<feature type="compositionally biased region" description="Basic and acidic residues" evidence="1">
    <location>
        <begin position="117"/>
        <end position="136"/>
    </location>
</feature>
<reference evidence="2" key="1">
    <citation type="submission" date="2021-05" db="EMBL/GenBank/DDBJ databases">
        <title>A free-living protist that lacks canonical eukaryotic 1 DNA replication and segregation systems.</title>
        <authorList>
            <person name="Salas-Leiva D.E."/>
            <person name="Tromer E.C."/>
            <person name="Curtis B.A."/>
            <person name="Jerlstrom-Hultqvist J."/>
            <person name="Kolisko M."/>
            <person name="Yi Z."/>
            <person name="Salas-Leiva J.S."/>
            <person name="Gallot-Lavallee L."/>
            <person name="Kops G.J.P.L."/>
            <person name="Archibald J.M."/>
            <person name="Simpson A.G.B."/>
            <person name="Roger A.J."/>
        </authorList>
    </citation>
    <scope>NUCLEOTIDE SEQUENCE</scope>
    <source>
        <strain evidence="2">BICM</strain>
    </source>
</reference>
<keyword evidence="3" id="KW-1185">Reference proteome</keyword>
<sequence>MKCPFCSKSFTNPSEFVTHAKKCRVSGVQQKSESSPRERKPFVLNQSAEPRKPLPQTKEPQEDVFDELDDMLEDGGPPYASQSHVAPSHRSPDVSSPCDIEGDGEPLARTTRFMQSVRDEPASERRPLPVDHEPHEFSSYNANPAYSRAQPAPMKTQTVSGMRMVWIPADTELGPGVVPEYAQPAGPMIYCPFCGAKFQEGASYCGNCGARRPSFE</sequence>
<feature type="compositionally biased region" description="Acidic residues" evidence="1">
    <location>
        <begin position="62"/>
        <end position="73"/>
    </location>
</feature>
<accession>A0A8J6E2S4</accession>
<gene>
    <name evidence="2" type="ORF">J8273_3648</name>
</gene>
<dbReference type="EMBL" id="JAHDYR010000013">
    <property type="protein sequence ID" value="KAG9394676.1"/>
    <property type="molecule type" value="Genomic_DNA"/>
</dbReference>
<comment type="caution">
    <text evidence="2">The sequence shown here is derived from an EMBL/GenBank/DDBJ whole genome shotgun (WGS) entry which is preliminary data.</text>
</comment>